<protein>
    <recommendedName>
        <fullName evidence="3">DUF4364 domain-containing protein</fullName>
    </recommendedName>
</protein>
<proteinExistence type="predicted"/>
<dbReference type="Proteomes" id="UP000070442">
    <property type="component" value="Unassembled WGS sequence"/>
</dbReference>
<dbReference type="OrthoDB" id="9783597at2"/>
<keyword evidence="2" id="KW-1185">Reference proteome</keyword>
<dbReference type="PATRIC" id="fig|755172.3.peg.1222"/>
<evidence type="ECO:0000313" key="2">
    <source>
        <dbReference type="Proteomes" id="UP000070442"/>
    </source>
</evidence>
<dbReference type="Pfam" id="PF14277">
    <property type="entry name" value="DUF4364"/>
    <property type="match status" value="1"/>
</dbReference>
<accession>A0A134ADI6</accession>
<dbReference type="STRING" id="755172.HMPREF1863_01260"/>
<comment type="caution">
    <text evidence="1">The sequence shown here is derived from an EMBL/GenBank/DDBJ whole genome shotgun (WGS) entry which is preliminary data.</text>
</comment>
<name>A0A134ADI6_9FIRM</name>
<dbReference type="EMBL" id="LSDG01000039">
    <property type="protein sequence ID" value="KXB65786.1"/>
    <property type="molecule type" value="Genomic_DNA"/>
</dbReference>
<reference evidence="2" key="1">
    <citation type="submission" date="2016-01" db="EMBL/GenBank/DDBJ databases">
        <authorList>
            <person name="Mitreva M."/>
            <person name="Pepin K.H."/>
            <person name="Mihindukulasuriya K.A."/>
            <person name="Fulton R."/>
            <person name="Fronick C."/>
            <person name="O'Laughlin M."/>
            <person name="Miner T."/>
            <person name="Herter B."/>
            <person name="Rosa B.A."/>
            <person name="Cordes M."/>
            <person name="Tomlinson C."/>
            <person name="Wollam A."/>
            <person name="Palsikar V.B."/>
            <person name="Mardis E.R."/>
            <person name="Wilson R.K."/>
        </authorList>
    </citation>
    <scope>NUCLEOTIDE SEQUENCE [LARGE SCALE GENOMIC DNA]</scope>
    <source>
        <strain evidence="2">DNF00729</strain>
    </source>
</reference>
<dbReference type="RefSeq" id="WP_068368457.1">
    <property type="nucleotide sequence ID" value="NZ_KQ960181.1"/>
</dbReference>
<organism evidence="1 2">
    <name type="scientific">Aedoeadaptatus coxii</name>
    <dbReference type="NCBI Taxonomy" id="755172"/>
    <lineage>
        <taxon>Bacteria</taxon>
        <taxon>Bacillati</taxon>
        <taxon>Bacillota</taxon>
        <taxon>Tissierellia</taxon>
        <taxon>Tissierellales</taxon>
        <taxon>Peptoniphilaceae</taxon>
        <taxon>Aedoeadaptatus</taxon>
    </lineage>
</organism>
<sequence length="153" mass="17498">MNSVPIHTLASDKLYLLATIKQSGGNMSRRALQDTILSEGRMNYFFLCQYILELVEANFLSERGDDLLLTREGEEAFAMFADQLNDDDAKAFQVEDVDYRITRDGEHITYEKRIDGTMVFSLSILNSESTDISEEHKKDIIENFIQCIKKASI</sequence>
<evidence type="ECO:0008006" key="3">
    <source>
        <dbReference type="Google" id="ProtNLM"/>
    </source>
</evidence>
<gene>
    <name evidence="1" type="ORF">HMPREF1863_01260</name>
</gene>
<dbReference type="InterPro" id="IPR025374">
    <property type="entry name" value="DUF4364"/>
</dbReference>
<dbReference type="AlphaFoldDB" id="A0A134ADI6"/>
<evidence type="ECO:0000313" key="1">
    <source>
        <dbReference type="EMBL" id="KXB65786.1"/>
    </source>
</evidence>